<keyword evidence="2" id="KW-1185">Reference proteome</keyword>
<reference evidence="2" key="1">
    <citation type="journal article" date="2019" name="Int. J. Syst. Evol. Microbiol.">
        <title>The Global Catalogue of Microorganisms (GCM) 10K type strain sequencing project: providing services to taxonomists for standard genome sequencing and annotation.</title>
        <authorList>
            <consortium name="The Broad Institute Genomics Platform"/>
            <consortium name="The Broad Institute Genome Sequencing Center for Infectious Disease"/>
            <person name="Wu L."/>
            <person name="Ma J."/>
        </authorList>
    </citation>
    <scope>NUCLEOTIDE SEQUENCE [LARGE SCALE GENOMIC DNA]</scope>
    <source>
        <strain evidence="2">CGMCC 1.10131</strain>
    </source>
</reference>
<name>A0ABQ1I613_9ALTE</name>
<comment type="caution">
    <text evidence="1">The sequence shown here is derived from an EMBL/GenBank/DDBJ whole genome shotgun (WGS) entry which is preliminary data.</text>
</comment>
<sequence>MPSHSEIHSAYITRDLRLLQNASHIALQNASHIALQNAKVNRIVH</sequence>
<dbReference type="EMBL" id="BMDY01000021">
    <property type="protein sequence ID" value="GGB15836.1"/>
    <property type="molecule type" value="Genomic_DNA"/>
</dbReference>
<protein>
    <submittedName>
        <fullName evidence="1">Uncharacterized protein</fullName>
    </submittedName>
</protein>
<gene>
    <name evidence="1" type="ORF">GCM10007414_31640</name>
</gene>
<evidence type="ECO:0000313" key="2">
    <source>
        <dbReference type="Proteomes" id="UP000651977"/>
    </source>
</evidence>
<accession>A0ABQ1I613</accession>
<evidence type="ECO:0000313" key="1">
    <source>
        <dbReference type="EMBL" id="GGB15836.1"/>
    </source>
</evidence>
<proteinExistence type="predicted"/>
<organism evidence="1 2">
    <name type="scientific">Agarivorans gilvus</name>
    <dbReference type="NCBI Taxonomy" id="680279"/>
    <lineage>
        <taxon>Bacteria</taxon>
        <taxon>Pseudomonadati</taxon>
        <taxon>Pseudomonadota</taxon>
        <taxon>Gammaproteobacteria</taxon>
        <taxon>Alteromonadales</taxon>
        <taxon>Alteromonadaceae</taxon>
        <taxon>Agarivorans</taxon>
    </lineage>
</organism>
<dbReference type="Proteomes" id="UP000651977">
    <property type="component" value="Unassembled WGS sequence"/>
</dbReference>